<dbReference type="InterPro" id="IPR006311">
    <property type="entry name" value="TAT_signal"/>
</dbReference>
<name>A0A1G9ZG45_9EURY</name>
<feature type="region of interest" description="Disordered" evidence="1">
    <location>
        <begin position="34"/>
        <end position="61"/>
    </location>
</feature>
<accession>A0A1G9ZG45</accession>
<keyword evidence="3" id="KW-1185">Reference proteome</keyword>
<organism evidence="2 3">
    <name type="scientific">Halogranum gelatinilyticum</name>
    <dbReference type="NCBI Taxonomy" id="660521"/>
    <lineage>
        <taxon>Archaea</taxon>
        <taxon>Methanobacteriati</taxon>
        <taxon>Methanobacteriota</taxon>
        <taxon>Stenosarchaea group</taxon>
        <taxon>Halobacteria</taxon>
        <taxon>Halobacteriales</taxon>
        <taxon>Haloferacaceae</taxon>
    </lineage>
</organism>
<sequence>MTDHRTTRRRLLALGAAAGSAALAGCSALDGLTGDDTPELDGDALRDLSESDAPDPPRTLPVDIAPAHLDDSEARARDLLAAVPDEFTRQQIPNGVMRERLGHARESATEYLARTAEADSPYERLSDLQYARGEAQYVAAAWAAIDDGLTRDDVRQQADELRPALDEFRDRWEYVGTDPTRAVVVHAALENEVRHAVNTLEDPTRRLDSGTALGVGELAERLERARASVGDAAHLFDQYTAGSGDQPSLRETFDSAVATLVAEVRARRRDRFGADFDPNESVEPSSLVDGDVEGTAAGDTLHALVDRVAYPRFADDSSVDTLASDLLVAHRQLTSHRALDSLVSRLDEGERFTVERVADVRQYRAEAVDALRAALGVDSHLVRHSAVRLARELHYADDRLADLDGTVSVSAVDYWISSYLEVAFVARAIPPAAEAVAQALRDA</sequence>
<dbReference type="PROSITE" id="PS51257">
    <property type="entry name" value="PROKAR_LIPOPROTEIN"/>
    <property type="match status" value="1"/>
</dbReference>
<dbReference type="PROSITE" id="PS51318">
    <property type="entry name" value="TAT"/>
    <property type="match status" value="1"/>
</dbReference>
<evidence type="ECO:0000313" key="3">
    <source>
        <dbReference type="Proteomes" id="UP000199451"/>
    </source>
</evidence>
<dbReference type="RefSeq" id="WP_089699780.1">
    <property type="nucleotide sequence ID" value="NZ_FNHL01000007.1"/>
</dbReference>
<dbReference type="OrthoDB" id="350675at2157"/>
<evidence type="ECO:0000256" key="1">
    <source>
        <dbReference type="SAM" id="MobiDB-lite"/>
    </source>
</evidence>
<dbReference type="STRING" id="660521.SAMN04487949_3620"/>
<reference evidence="3" key="1">
    <citation type="submission" date="2016-10" db="EMBL/GenBank/DDBJ databases">
        <authorList>
            <person name="Varghese N."/>
            <person name="Submissions S."/>
        </authorList>
    </citation>
    <scope>NUCLEOTIDE SEQUENCE [LARGE SCALE GENOMIC DNA]</scope>
    <source>
        <strain evidence="3">CGMCC 1.10119</strain>
    </source>
</reference>
<proteinExistence type="predicted"/>
<evidence type="ECO:0000313" key="2">
    <source>
        <dbReference type="EMBL" id="SDN19443.1"/>
    </source>
</evidence>
<dbReference type="Proteomes" id="UP000199451">
    <property type="component" value="Unassembled WGS sequence"/>
</dbReference>
<dbReference type="AlphaFoldDB" id="A0A1G9ZG45"/>
<protein>
    <submittedName>
        <fullName evidence="2">Uncharacterized protein</fullName>
    </submittedName>
</protein>
<gene>
    <name evidence="2" type="ORF">SAMN04487949_3620</name>
</gene>
<dbReference type="EMBL" id="FNHL01000007">
    <property type="protein sequence ID" value="SDN19443.1"/>
    <property type="molecule type" value="Genomic_DNA"/>
</dbReference>